<keyword evidence="4" id="KW-1185">Reference proteome</keyword>
<accession>A0A078AKV5</accession>
<dbReference type="InterPro" id="IPR039471">
    <property type="entry name" value="CXorf65-like"/>
</dbReference>
<evidence type="ECO:0000313" key="3">
    <source>
        <dbReference type="EMBL" id="CDW81443.1"/>
    </source>
</evidence>
<feature type="compositionally biased region" description="Acidic residues" evidence="2">
    <location>
        <begin position="291"/>
        <end position="300"/>
    </location>
</feature>
<evidence type="ECO:0000256" key="2">
    <source>
        <dbReference type="SAM" id="MobiDB-lite"/>
    </source>
</evidence>
<keyword evidence="1" id="KW-0175">Coiled coil</keyword>
<organism evidence="3 4">
    <name type="scientific">Stylonychia lemnae</name>
    <name type="common">Ciliate</name>
    <dbReference type="NCBI Taxonomy" id="5949"/>
    <lineage>
        <taxon>Eukaryota</taxon>
        <taxon>Sar</taxon>
        <taxon>Alveolata</taxon>
        <taxon>Ciliophora</taxon>
        <taxon>Intramacronucleata</taxon>
        <taxon>Spirotrichea</taxon>
        <taxon>Stichotrichia</taxon>
        <taxon>Sporadotrichida</taxon>
        <taxon>Oxytrichidae</taxon>
        <taxon>Stylonychinae</taxon>
        <taxon>Stylonychia</taxon>
    </lineage>
</organism>
<name>A0A078AKV5_STYLE</name>
<feature type="compositionally biased region" description="Basic and acidic residues" evidence="2">
    <location>
        <begin position="117"/>
        <end position="154"/>
    </location>
</feature>
<dbReference type="EMBL" id="CCKQ01009945">
    <property type="protein sequence ID" value="CDW81443.1"/>
    <property type="molecule type" value="Genomic_DNA"/>
</dbReference>
<feature type="compositionally biased region" description="Basic and acidic residues" evidence="2">
    <location>
        <begin position="167"/>
        <end position="181"/>
    </location>
</feature>
<dbReference type="Proteomes" id="UP000039865">
    <property type="component" value="Unassembled WGS sequence"/>
</dbReference>
<dbReference type="PANTHER" id="PTHR33887">
    <property type="entry name" value="PB1 DOMAIN-CONTAINING PROTEIN"/>
    <property type="match status" value="1"/>
</dbReference>
<dbReference type="InParanoid" id="A0A078AKV5"/>
<evidence type="ECO:0000256" key="1">
    <source>
        <dbReference type="SAM" id="Coils"/>
    </source>
</evidence>
<evidence type="ECO:0000313" key="4">
    <source>
        <dbReference type="Proteomes" id="UP000039865"/>
    </source>
</evidence>
<dbReference type="OrthoDB" id="303459at2759"/>
<feature type="coiled-coil region" evidence="1">
    <location>
        <begin position="190"/>
        <end position="217"/>
    </location>
</feature>
<gene>
    <name evidence="3" type="primary">Contig19104.g924</name>
    <name evidence="3" type="ORF">STYLEM_10459</name>
</gene>
<dbReference type="Pfam" id="PF15874">
    <property type="entry name" value="Il2rg"/>
    <property type="match status" value="1"/>
</dbReference>
<dbReference type="AlphaFoldDB" id="A0A078AKV5"/>
<sequence>MFISVQFGYNQNKLFNINCQIAPLLDAINDGCYKEMGKFLKKREEFFNKEISSFKKKEQNLQKKLERLEPPKSLEAPKEEVKVKEKKDPKKAAKDKPKPGEKPAKKTKKQQQEEEEEKKRKEAEEQERLRKEEEEKKKKEEEEAARKAEEEKKNKAAKKPAAPGKGGKAEEEKKDEPVVETEEIRIAREKAETLAQIDELKKQIEVYSGKLSALTEAQAKLAEEEQKQKIVDLCEKTGERKHLRASGDQYAHTLLRERKAYVLVQIKKGANDEEVVENIVLDGGCIRTPEEDVEWEEEQRELEALQGKAGGKPPAKK</sequence>
<feature type="compositionally biased region" description="Basic and acidic residues" evidence="2">
    <location>
        <begin position="56"/>
        <end position="104"/>
    </location>
</feature>
<dbReference type="PANTHER" id="PTHR33887:SF5">
    <property type="entry name" value="PB1 DOMAIN-CONTAINING PROTEIN"/>
    <property type="match status" value="1"/>
</dbReference>
<dbReference type="OMA" id="ERYHNDQ"/>
<reference evidence="3 4" key="1">
    <citation type="submission" date="2014-06" db="EMBL/GenBank/DDBJ databases">
        <authorList>
            <person name="Swart Estienne"/>
        </authorList>
    </citation>
    <scope>NUCLEOTIDE SEQUENCE [LARGE SCALE GENOMIC DNA]</scope>
    <source>
        <strain evidence="3 4">130c</strain>
    </source>
</reference>
<feature type="region of interest" description="Disordered" evidence="2">
    <location>
        <begin position="56"/>
        <end position="181"/>
    </location>
</feature>
<feature type="region of interest" description="Disordered" evidence="2">
    <location>
        <begin position="290"/>
        <end position="317"/>
    </location>
</feature>
<proteinExistence type="predicted"/>
<protein>
    <submittedName>
        <fullName evidence="3">Uncharacterized protein</fullName>
    </submittedName>
</protein>